<dbReference type="EMBL" id="CAJZAG010000006">
    <property type="protein sequence ID" value="CAG9175190.1"/>
    <property type="molecule type" value="Genomic_DNA"/>
</dbReference>
<proteinExistence type="predicted"/>
<accession>A0ABM8X5H6</accession>
<sequence>MKRRRVSFRKMIADYEASRGEYDESSYQVWW</sequence>
<organism evidence="1 2">
    <name type="scientific">Cupriavidus pampae</name>
    <dbReference type="NCBI Taxonomy" id="659251"/>
    <lineage>
        <taxon>Bacteria</taxon>
        <taxon>Pseudomonadati</taxon>
        <taxon>Pseudomonadota</taxon>
        <taxon>Betaproteobacteria</taxon>
        <taxon>Burkholderiales</taxon>
        <taxon>Burkholderiaceae</taxon>
        <taxon>Cupriavidus</taxon>
    </lineage>
</organism>
<keyword evidence="2" id="KW-1185">Reference proteome</keyword>
<name>A0ABM8X5H6_9BURK</name>
<reference evidence="1 2" key="1">
    <citation type="submission" date="2021-08" db="EMBL/GenBank/DDBJ databases">
        <authorList>
            <person name="Peeters C."/>
        </authorList>
    </citation>
    <scope>NUCLEOTIDE SEQUENCE [LARGE SCALE GENOMIC DNA]</scope>
    <source>
        <strain evidence="1 2">LMG 32289</strain>
    </source>
</reference>
<dbReference type="Proteomes" id="UP000706525">
    <property type="component" value="Unassembled WGS sequence"/>
</dbReference>
<comment type="caution">
    <text evidence="1">The sequence shown here is derived from an EMBL/GenBank/DDBJ whole genome shotgun (WGS) entry which is preliminary data.</text>
</comment>
<protein>
    <submittedName>
        <fullName evidence="1">Uncharacterized protein</fullName>
    </submittedName>
</protein>
<gene>
    <name evidence="1" type="ORF">LMG32289_03248</name>
</gene>
<evidence type="ECO:0000313" key="2">
    <source>
        <dbReference type="Proteomes" id="UP000706525"/>
    </source>
</evidence>
<evidence type="ECO:0000313" key="1">
    <source>
        <dbReference type="EMBL" id="CAG9175190.1"/>
    </source>
</evidence>